<organism evidence="3 4">
    <name type="scientific">Nocardioides albidus</name>
    <dbReference type="NCBI Taxonomy" id="1517589"/>
    <lineage>
        <taxon>Bacteria</taxon>
        <taxon>Bacillati</taxon>
        <taxon>Actinomycetota</taxon>
        <taxon>Actinomycetes</taxon>
        <taxon>Propionibacteriales</taxon>
        <taxon>Nocardioidaceae</taxon>
        <taxon>Nocardioides</taxon>
    </lineage>
</organism>
<feature type="transmembrane region" description="Helical" evidence="2">
    <location>
        <begin position="12"/>
        <end position="34"/>
    </location>
</feature>
<comment type="caution">
    <text evidence="3">The sequence shown here is derived from an EMBL/GenBank/DDBJ whole genome shotgun (WGS) entry which is preliminary data.</text>
</comment>
<gene>
    <name evidence="3" type="ORF">FHP29_21110</name>
</gene>
<feature type="transmembrane region" description="Helical" evidence="2">
    <location>
        <begin position="225"/>
        <end position="249"/>
    </location>
</feature>
<feature type="transmembrane region" description="Helical" evidence="2">
    <location>
        <begin position="46"/>
        <end position="68"/>
    </location>
</feature>
<protein>
    <recommendedName>
        <fullName evidence="5">AAT family amino acid transporter</fullName>
    </recommendedName>
</protein>
<evidence type="ECO:0000313" key="4">
    <source>
        <dbReference type="Proteomes" id="UP000313231"/>
    </source>
</evidence>
<sequence length="394" mass="42316">MQHNDKRPMAWWAFGLVNLAVVLAAGLLGWYLLADPKTSPLDVYPLPFNAALFWALMFVVWTGFNLELAGFARLPQPLRGVAYTAATATFAIVVTWLLGHGLGSLVPDFSAAREGGVGYFTGALFVLFGFSTYVMAVVNWNHWPWTDRGLRQPFVGLCEIAALLGPTILLYVVLGIPAVSERVTESGPVLELNTLLGWYYSVVIAIVLTGLCWENWPWRLAGGRGAVALASLVGNVVLGTVLYFALRAVVELVVGSTVTDQLGVAINQFPSQIGVCWVAWMIFWGNAFGNRPTGYGTATNLVCRALITFGLALGTFVAYYYVLAEHVLHEPAVVGALHGNALGFLDWFALVTLLYIVGFGSYPLRAPESAPAPDSQATADPGVPLPDPAVTPAG</sequence>
<dbReference type="AlphaFoldDB" id="A0A5C4VM45"/>
<proteinExistence type="predicted"/>
<keyword evidence="2" id="KW-1133">Transmembrane helix</keyword>
<feature type="compositionally biased region" description="Pro residues" evidence="1">
    <location>
        <begin position="383"/>
        <end position="394"/>
    </location>
</feature>
<feature type="transmembrane region" description="Helical" evidence="2">
    <location>
        <begin position="80"/>
        <end position="99"/>
    </location>
</feature>
<feature type="region of interest" description="Disordered" evidence="1">
    <location>
        <begin position="368"/>
        <end position="394"/>
    </location>
</feature>
<feature type="transmembrane region" description="Helical" evidence="2">
    <location>
        <begin position="196"/>
        <end position="213"/>
    </location>
</feature>
<feature type="transmembrane region" description="Helical" evidence="2">
    <location>
        <begin position="154"/>
        <end position="176"/>
    </location>
</feature>
<evidence type="ECO:0008006" key="5">
    <source>
        <dbReference type="Google" id="ProtNLM"/>
    </source>
</evidence>
<dbReference type="EMBL" id="VDMP01000027">
    <property type="protein sequence ID" value="TNM36625.1"/>
    <property type="molecule type" value="Genomic_DNA"/>
</dbReference>
<feature type="transmembrane region" description="Helical" evidence="2">
    <location>
        <begin position="301"/>
        <end position="322"/>
    </location>
</feature>
<accession>A0A5C4VM45</accession>
<reference evidence="3 4" key="1">
    <citation type="journal article" date="2016" name="Int. J. Syst. Evol. Microbiol.">
        <title>Nocardioides albidus sp. nov., an actinobacterium isolated from garden soil.</title>
        <authorList>
            <person name="Singh H."/>
            <person name="Du J."/>
            <person name="Trinh H."/>
            <person name="Won K."/>
            <person name="Yang J.E."/>
            <person name="Yin C."/>
            <person name="Kook M."/>
            <person name="Yi T.H."/>
        </authorList>
    </citation>
    <scope>NUCLEOTIDE SEQUENCE [LARGE SCALE GENOMIC DNA]</scope>
    <source>
        <strain evidence="3 4">CCTCC AB 2015297</strain>
    </source>
</reference>
<name>A0A5C4VM45_9ACTN</name>
<feature type="transmembrane region" description="Helical" evidence="2">
    <location>
        <begin position="119"/>
        <end position="142"/>
    </location>
</feature>
<evidence type="ECO:0000256" key="2">
    <source>
        <dbReference type="SAM" id="Phobius"/>
    </source>
</evidence>
<evidence type="ECO:0000313" key="3">
    <source>
        <dbReference type="EMBL" id="TNM36625.1"/>
    </source>
</evidence>
<evidence type="ECO:0000256" key="1">
    <source>
        <dbReference type="SAM" id="MobiDB-lite"/>
    </source>
</evidence>
<feature type="transmembrane region" description="Helical" evidence="2">
    <location>
        <begin position="269"/>
        <end position="289"/>
    </location>
</feature>
<keyword evidence="4" id="KW-1185">Reference proteome</keyword>
<dbReference type="OrthoDB" id="8969541at2"/>
<dbReference type="RefSeq" id="WP_139624817.1">
    <property type="nucleotide sequence ID" value="NZ_VDMP01000027.1"/>
</dbReference>
<dbReference type="Proteomes" id="UP000313231">
    <property type="component" value="Unassembled WGS sequence"/>
</dbReference>
<feature type="transmembrane region" description="Helical" evidence="2">
    <location>
        <begin position="342"/>
        <end position="362"/>
    </location>
</feature>
<keyword evidence="2" id="KW-0472">Membrane</keyword>
<keyword evidence="2" id="KW-0812">Transmembrane</keyword>